<feature type="region of interest" description="Disordered" evidence="1">
    <location>
        <begin position="316"/>
        <end position="339"/>
    </location>
</feature>
<dbReference type="AlphaFoldDB" id="J3PDT5"/>
<keyword evidence="2" id="KW-0812">Transmembrane</keyword>
<feature type="transmembrane region" description="Helical" evidence="2">
    <location>
        <begin position="18"/>
        <end position="42"/>
    </location>
</feature>
<reference evidence="4" key="5">
    <citation type="submission" date="2018-04" db="UniProtKB">
        <authorList>
            <consortium name="EnsemblFungi"/>
        </authorList>
    </citation>
    <scope>IDENTIFICATION</scope>
    <source>
        <strain evidence="4">R3-111a-1</strain>
    </source>
</reference>
<dbReference type="eggNOG" id="ENOG502SM4J">
    <property type="taxonomic scope" value="Eukaryota"/>
</dbReference>
<dbReference type="VEuPathDB" id="FungiDB:GGTG_11658"/>
<evidence type="ECO:0000313" key="4">
    <source>
        <dbReference type="EnsemblFungi" id="EJT70635"/>
    </source>
</evidence>
<protein>
    <submittedName>
        <fullName evidence="3 4">Uncharacterized protein</fullName>
    </submittedName>
</protein>
<dbReference type="OrthoDB" id="5413544at2759"/>
<evidence type="ECO:0000313" key="3">
    <source>
        <dbReference type="EMBL" id="EJT70635.1"/>
    </source>
</evidence>
<reference evidence="5" key="1">
    <citation type="submission" date="2010-07" db="EMBL/GenBank/DDBJ databases">
        <title>The genome sequence of Gaeumannomyces graminis var. tritici strain R3-111a-1.</title>
        <authorList>
            <consortium name="The Broad Institute Genome Sequencing Platform"/>
            <person name="Ma L.-J."/>
            <person name="Dead R."/>
            <person name="Young S."/>
            <person name="Zeng Q."/>
            <person name="Koehrsen M."/>
            <person name="Alvarado L."/>
            <person name="Berlin A."/>
            <person name="Chapman S.B."/>
            <person name="Chen Z."/>
            <person name="Freedman E."/>
            <person name="Gellesch M."/>
            <person name="Goldberg J."/>
            <person name="Griggs A."/>
            <person name="Gujja S."/>
            <person name="Heilman E.R."/>
            <person name="Heiman D."/>
            <person name="Hepburn T."/>
            <person name="Howarth C."/>
            <person name="Jen D."/>
            <person name="Larson L."/>
            <person name="Mehta T."/>
            <person name="Neiman D."/>
            <person name="Pearson M."/>
            <person name="Roberts A."/>
            <person name="Saif S."/>
            <person name="Shea T."/>
            <person name="Shenoy N."/>
            <person name="Sisk P."/>
            <person name="Stolte C."/>
            <person name="Sykes S."/>
            <person name="Walk T."/>
            <person name="White J."/>
            <person name="Yandava C."/>
            <person name="Haas B."/>
            <person name="Nusbaum C."/>
            <person name="Birren B."/>
        </authorList>
    </citation>
    <scope>NUCLEOTIDE SEQUENCE [LARGE SCALE GENOMIC DNA]</scope>
    <source>
        <strain evidence="5">R3-111a-1</strain>
    </source>
</reference>
<evidence type="ECO:0000313" key="5">
    <source>
        <dbReference type="Proteomes" id="UP000006039"/>
    </source>
</evidence>
<name>J3PDT5_GAET3</name>
<feature type="compositionally biased region" description="Basic and acidic residues" evidence="1">
    <location>
        <begin position="320"/>
        <end position="339"/>
    </location>
</feature>
<proteinExistence type="predicted"/>
<dbReference type="GeneID" id="20352116"/>
<dbReference type="EnsemblFungi" id="EJT70635">
    <property type="protein sequence ID" value="EJT70635"/>
    <property type="gene ID" value="GGTG_11658"/>
</dbReference>
<keyword evidence="2" id="KW-0472">Membrane</keyword>
<dbReference type="HOGENOM" id="CLU_435451_0_0_1"/>
<evidence type="ECO:0000256" key="1">
    <source>
        <dbReference type="SAM" id="MobiDB-lite"/>
    </source>
</evidence>
<keyword evidence="5" id="KW-1185">Reference proteome</keyword>
<dbReference type="Proteomes" id="UP000006039">
    <property type="component" value="Unassembled WGS sequence"/>
</dbReference>
<dbReference type="EMBL" id="GL385401">
    <property type="protein sequence ID" value="EJT70635.1"/>
    <property type="molecule type" value="Genomic_DNA"/>
</dbReference>
<reference evidence="3" key="2">
    <citation type="submission" date="2010-07" db="EMBL/GenBank/DDBJ databases">
        <authorList>
            <consortium name="The Broad Institute Genome Sequencing Platform"/>
            <consortium name="Broad Institute Genome Sequencing Center for Infectious Disease"/>
            <person name="Ma L.-J."/>
            <person name="Dead R."/>
            <person name="Young S."/>
            <person name="Zeng Q."/>
            <person name="Koehrsen M."/>
            <person name="Alvarado L."/>
            <person name="Berlin A."/>
            <person name="Chapman S.B."/>
            <person name="Chen Z."/>
            <person name="Freedman E."/>
            <person name="Gellesch M."/>
            <person name="Goldberg J."/>
            <person name="Griggs A."/>
            <person name="Gujja S."/>
            <person name="Heilman E.R."/>
            <person name="Heiman D."/>
            <person name="Hepburn T."/>
            <person name="Howarth C."/>
            <person name="Jen D."/>
            <person name="Larson L."/>
            <person name="Mehta T."/>
            <person name="Neiman D."/>
            <person name="Pearson M."/>
            <person name="Roberts A."/>
            <person name="Saif S."/>
            <person name="Shea T."/>
            <person name="Shenoy N."/>
            <person name="Sisk P."/>
            <person name="Stolte C."/>
            <person name="Sykes S."/>
            <person name="Walk T."/>
            <person name="White J."/>
            <person name="Yandava C."/>
            <person name="Haas B."/>
            <person name="Nusbaum C."/>
            <person name="Birren B."/>
        </authorList>
    </citation>
    <scope>NUCLEOTIDE SEQUENCE</scope>
    <source>
        <strain evidence="3">R3-111a-1</strain>
    </source>
</reference>
<reference evidence="4" key="4">
    <citation type="journal article" date="2015" name="G3 (Bethesda)">
        <title>Genome sequences of three phytopathogenic species of the Magnaporthaceae family of fungi.</title>
        <authorList>
            <person name="Okagaki L.H."/>
            <person name="Nunes C.C."/>
            <person name="Sailsbery J."/>
            <person name="Clay B."/>
            <person name="Brown D."/>
            <person name="John T."/>
            <person name="Oh Y."/>
            <person name="Young N."/>
            <person name="Fitzgerald M."/>
            <person name="Haas B.J."/>
            <person name="Zeng Q."/>
            <person name="Young S."/>
            <person name="Adiconis X."/>
            <person name="Fan L."/>
            <person name="Levin J.Z."/>
            <person name="Mitchell T.K."/>
            <person name="Okubara P.A."/>
            <person name="Farman M.L."/>
            <person name="Kohn L.M."/>
            <person name="Birren B."/>
            <person name="Ma L.-J."/>
            <person name="Dean R.A."/>
        </authorList>
    </citation>
    <scope>NUCLEOTIDE SEQUENCE</scope>
    <source>
        <strain evidence="4">R3-111a-1</strain>
    </source>
</reference>
<dbReference type="RefSeq" id="XP_009227813.1">
    <property type="nucleotide sequence ID" value="XM_009229549.1"/>
</dbReference>
<accession>J3PDT5</accession>
<reference evidence="3" key="3">
    <citation type="submission" date="2010-09" db="EMBL/GenBank/DDBJ databases">
        <title>Annotation of Gaeumannomyces graminis var. tritici R3-111a-1.</title>
        <authorList>
            <consortium name="The Broad Institute Genome Sequencing Platform"/>
            <person name="Ma L.-J."/>
            <person name="Dead R."/>
            <person name="Young S.K."/>
            <person name="Zeng Q."/>
            <person name="Gargeya S."/>
            <person name="Fitzgerald M."/>
            <person name="Haas B."/>
            <person name="Abouelleil A."/>
            <person name="Alvarado L."/>
            <person name="Arachchi H.M."/>
            <person name="Berlin A."/>
            <person name="Brown A."/>
            <person name="Chapman S.B."/>
            <person name="Chen Z."/>
            <person name="Dunbar C."/>
            <person name="Freedman E."/>
            <person name="Gearin G."/>
            <person name="Gellesch M."/>
            <person name="Goldberg J."/>
            <person name="Griggs A."/>
            <person name="Gujja S."/>
            <person name="Heiman D."/>
            <person name="Howarth C."/>
            <person name="Larson L."/>
            <person name="Lui A."/>
            <person name="MacDonald P.J.P."/>
            <person name="Mehta T."/>
            <person name="Montmayeur A."/>
            <person name="Murphy C."/>
            <person name="Neiman D."/>
            <person name="Pearson M."/>
            <person name="Priest M."/>
            <person name="Roberts A."/>
            <person name="Saif S."/>
            <person name="Shea T."/>
            <person name="Shenoy N."/>
            <person name="Sisk P."/>
            <person name="Stolte C."/>
            <person name="Sykes S."/>
            <person name="Yandava C."/>
            <person name="Wortman J."/>
            <person name="Nusbaum C."/>
            <person name="Birren B."/>
        </authorList>
    </citation>
    <scope>NUCLEOTIDE SEQUENCE</scope>
    <source>
        <strain evidence="3">R3-111a-1</strain>
    </source>
</reference>
<gene>
    <name evidence="4" type="primary">20352116</name>
    <name evidence="3" type="ORF">GGTG_11658</name>
</gene>
<organism evidence="3">
    <name type="scientific">Gaeumannomyces tritici (strain R3-111a-1)</name>
    <name type="common">Wheat and barley take-all root rot fungus</name>
    <name type="synonym">Gaeumannomyces graminis var. tritici</name>
    <dbReference type="NCBI Taxonomy" id="644352"/>
    <lineage>
        <taxon>Eukaryota</taxon>
        <taxon>Fungi</taxon>
        <taxon>Dikarya</taxon>
        <taxon>Ascomycota</taxon>
        <taxon>Pezizomycotina</taxon>
        <taxon>Sordariomycetes</taxon>
        <taxon>Sordariomycetidae</taxon>
        <taxon>Magnaporthales</taxon>
        <taxon>Magnaporthaceae</taxon>
        <taxon>Gaeumannomyces</taxon>
    </lineage>
</organism>
<keyword evidence="2" id="KW-1133">Transmembrane helix</keyword>
<sequence length="648" mass="71934">MADTSNASPDTSHDTFSWLQTVSSVGSALIAIVTLITVYIAATQLATQNRLYRLGLSREAVGPWETKVANTTLLGLRRRVYAPSISLSSLAKSEWKPRFGFPRGFPEKAGISDEEAGANFVQAKASWVNFMEGLGISPASHGLYEMQDASELVNRVVPMTWVGKDLVGLCSILGFQSCEKKPSPKSPMPLPIQWSGPLGWLQFRSSPTGCVAEFRRRMVPRNQISDGLHSYWEKDQVPCENHFLLSRLCNSINSFCLSDGRILFLGGISKGKHPQDDEDPASVHAVASEQLLQDLTSENLTDEEIMLHLFGKKKHRPKALQRDPKRDWPSQARQHTDEHEMPGFLQSLLREKANTTENTAHVLQKCPGFLSVVINSELADSRGLSLDQCEEYRRRFVEKEDVDAAQYPHNLGNVYMDEGLFKLMKDSLLLLKPDGFYFSPASMLCADLGEAYAHINEQSIKSDHVFPESYEVPAVYPQGVRPHPAGDQLCSAVSLCNELQRQRKAGRLFCSADDMRLLAKVSYALRYIVSPSGHDGRDLSWAMICCPDLSRDVRDSLASASLGQYLSAKVSCKDGWLDCASLPGMATPVNGRETTRYRTPLVADGDYTGAQVLAALSDVFITFYWIDTKWITDVAVYDATIPQSVTMC</sequence>
<evidence type="ECO:0000256" key="2">
    <source>
        <dbReference type="SAM" id="Phobius"/>
    </source>
</evidence>